<organism evidence="1 2">
    <name type="scientific">Sphingomonas colocasiae</name>
    <dbReference type="NCBI Taxonomy" id="1848973"/>
    <lineage>
        <taxon>Bacteria</taxon>
        <taxon>Pseudomonadati</taxon>
        <taxon>Pseudomonadota</taxon>
        <taxon>Alphaproteobacteria</taxon>
        <taxon>Sphingomonadales</taxon>
        <taxon>Sphingomonadaceae</taxon>
        <taxon>Sphingomonas</taxon>
    </lineage>
</organism>
<accession>A0ABS7PVW5</accession>
<dbReference type="Proteomes" id="UP000706039">
    <property type="component" value="Unassembled WGS sequence"/>
</dbReference>
<evidence type="ECO:0008006" key="3">
    <source>
        <dbReference type="Google" id="ProtNLM"/>
    </source>
</evidence>
<dbReference type="RefSeq" id="WP_222992607.1">
    <property type="nucleotide sequence ID" value="NZ_JAINVV010000012.1"/>
</dbReference>
<evidence type="ECO:0000313" key="2">
    <source>
        <dbReference type="Proteomes" id="UP000706039"/>
    </source>
</evidence>
<proteinExistence type="predicted"/>
<sequence>MASNARTVISFGKYRAAHQPDQPMNPNAARFAGDTDQMVAEDGLESWVDGPVDDRLEEPAARPVFGGKPAGQHLWIVTADDVLHAPEACIFGQQRGAGFAKHSNLTGGGSAFVGGEVAVLDERTIAITGSSGRYRLRSAEELKAIEIAFAESGYNVWSMGYNQDTNRPNTFETDIDPEWISL</sequence>
<keyword evidence="2" id="KW-1185">Reference proteome</keyword>
<evidence type="ECO:0000313" key="1">
    <source>
        <dbReference type="EMBL" id="MBY8825506.1"/>
    </source>
</evidence>
<name>A0ABS7PVW5_9SPHN</name>
<gene>
    <name evidence="1" type="ORF">K7G82_24605</name>
</gene>
<reference evidence="1 2" key="1">
    <citation type="submission" date="2021-08" db="EMBL/GenBank/DDBJ databases">
        <authorList>
            <person name="Tuo L."/>
        </authorList>
    </citation>
    <scope>NUCLEOTIDE SEQUENCE [LARGE SCALE GENOMIC DNA]</scope>
    <source>
        <strain evidence="1 2">JCM 31229</strain>
    </source>
</reference>
<protein>
    <recommendedName>
        <fullName evidence="3">DUF4376 domain-containing protein</fullName>
    </recommendedName>
</protein>
<comment type="caution">
    <text evidence="1">The sequence shown here is derived from an EMBL/GenBank/DDBJ whole genome shotgun (WGS) entry which is preliminary data.</text>
</comment>
<dbReference type="EMBL" id="JAINVV010000012">
    <property type="protein sequence ID" value="MBY8825506.1"/>
    <property type="molecule type" value="Genomic_DNA"/>
</dbReference>